<evidence type="ECO:0000313" key="5">
    <source>
        <dbReference type="EMBL" id="RCG13549.1"/>
    </source>
</evidence>
<sequence>MPSEPVHRPYGKVRALFDQAEDSGPPSDVEAEAAVLGAMMLSAQAIGDITKALSPEDYYRPAHETIHRAVLALHEDGRPVDPITLTHHLDRLGELPRVGGPGYVQSLVQAVPTAAHAAYYAEIVHELAERRRLIEAGTRLVNAASSPDATANDVREALALSGEKLPETWQEPIPLNTRPALPRFPLHAFPDWLREFVAGITEETQTPADMAGALALSVLATAAGGRCVVQVRGRWHEPTNLYVVVALPPANRKSAVFSAMTDPLYEAEKSLAEEMAPRIVEAELTRKMAQEAADKAAARASSAQSSERDALVAEAIDLAQEADQLTIPARPRLLADDSTPETVTSLMVEQGGRLAVMSAEGGIFDIIAGRYSGTPNMEIFLKGHAGDRLRVDRRSREESIEAPALTMGLAVQPTVLEDIGKNRGFDGRGLLARFLYSMPESLVGYRKSNPTPVPGPVAARYACNIVALTLSLADRTEPAVLQLTPTAENALTAYQDALEPELRAKGGKLGHIGKWAGKLVGTTARIAALLHLAAHLRDSYGEPISQATMLAAIELGEYFADHALNVFDLMGADAAQARARTLLEVLAANGWETVSRRDLFAKLSRSEFPTVADMEPAVSLLEEHGYLRTHTPPRNGKRGRPPAPRYLIHPQVREGLA</sequence>
<dbReference type="Pfam" id="PF13148">
    <property type="entry name" value="DUF3987"/>
    <property type="match status" value="1"/>
</dbReference>
<proteinExistence type="predicted"/>
<dbReference type="InterPro" id="IPR025048">
    <property type="entry name" value="DUF3987"/>
</dbReference>
<evidence type="ECO:0000313" key="6">
    <source>
        <dbReference type="Proteomes" id="UP000253507"/>
    </source>
</evidence>
<evidence type="ECO:0000259" key="4">
    <source>
        <dbReference type="Pfam" id="PF00772"/>
    </source>
</evidence>
<dbReference type="Proteomes" id="UP000253507">
    <property type="component" value="Unassembled WGS sequence"/>
</dbReference>
<evidence type="ECO:0000256" key="3">
    <source>
        <dbReference type="SAM" id="MobiDB-lite"/>
    </source>
</evidence>
<evidence type="ECO:0000256" key="1">
    <source>
        <dbReference type="ARBA" id="ARBA00022705"/>
    </source>
</evidence>
<dbReference type="OrthoDB" id="5150132at2"/>
<dbReference type="RefSeq" id="WP_114019188.1">
    <property type="nucleotide sequence ID" value="NZ_QOIM01000052.1"/>
</dbReference>
<dbReference type="GO" id="GO:0003677">
    <property type="term" value="F:DNA binding"/>
    <property type="evidence" value="ECO:0007669"/>
    <property type="project" value="UniProtKB-KW"/>
</dbReference>
<dbReference type="InterPro" id="IPR036185">
    <property type="entry name" value="DNA_heli_DnaB-like_N_sf"/>
</dbReference>
<dbReference type="GO" id="GO:0005524">
    <property type="term" value="F:ATP binding"/>
    <property type="evidence" value="ECO:0007669"/>
    <property type="project" value="InterPro"/>
</dbReference>
<feature type="domain" description="DNA helicase DnaB-like N-terminal" evidence="4">
    <location>
        <begin position="25"/>
        <end position="126"/>
    </location>
</feature>
<reference evidence="5 6" key="1">
    <citation type="submission" date="2018-06" db="EMBL/GenBank/DDBJ databases">
        <title>Streptomyces reniochalinae sp. nov. and Streptomyces diacarnus sp. nov. from marine sponges.</title>
        <authorList>
            <person name="Li L."/>
        </authorList>
    </citation>
    <scope>NUCLEOTIDE SEQUENCE [LARGE SCALE GENOMIC DNA]</scope>
    <source>
        <strain evidence="5 6">LHW50302</strain>
    </source>
</reference>
<dbReference type="AlphaFoldDB" id="A0A367E709"/>
<feature type="region of interest" description="Disordered" evidence="3">
    <location>
        <begin position="624"/>
        <end position="645"/>
    </location>
</feature>
<keyword evidence="2" id="KW-0238">DNA-binding</keyword>
<dbReference type="GO" id="GO:0005829">
    <property type="term" value="C:cytosol"/>
    <property type="evidence" value="ECO:0007669"/>
    <property type="project" value="TreeGrafter"/>
</dbReference>
<dbReference type="Pfam" id="PF00772">
    <property type="entry name" value="DnaB"/>
    <property type="match status" value="1"/>
</dbReference>
<dbReference type="PANTHER" id="PTHR30153:SF2">
    <property type="entry name" value="REPLICATIVE DNA HELICASE"/>
    <property type="match status" value="1"/>
</dbReference>
<evidence type="ECO:0000256" key="2">
    <source>
        <dbReference type="ARBA" id="ARBA00023125"/>
    </source>
</evidence>
<keyword evidence="1" id="KW-0235">DNA replication</keyword>
<name>A0A367E709_9ACTN</name>
<dbReference type="GO" id="GO:0006260">
    <property type="term" value="P:DNA replication"/>
    <property type="evidence" value="ECO:0007669"/>
    <property type="project" value="UniProtKB-KW"/>
</dbReference>
<dbReference type="InterPro" id="IPR007693">
    <property type="entry name" value="DNA_helicase_DnaB-like_N"/>
</dbReference>
<accession>A0A367E709</accession>
<keyword evidence="6" id="KW-1185">Reference proteome</keyword>
<dbReference type="PANTHER" id="PTHR30153">
    <property type="entry name" value="REPLICATIVE DNA HELICASE DNAB"/>
    <property type="match status" value="1"/>
</dbReference>
<gene>
    <name evidence="5" type="ORF">DQ392_31835</name>
</gene>
<comment type="caution">
    <text evidence="5">The sequence shown here is derived from an EMBL/GenBank/DDBJ whole genome shotgun (WGS) entry which is preliminary data.</text>
</comment>
<dbReference type="EMBL" id="QOIM01000052">
    <property type="protein sequence ID" value="RCG13549.1"/>
    <property type="molecule type" value="Genomic_DNA"/>
</dbReference>
<dbReference type="Gene3D" id="1.10.860.10">
    <property type="entry name" value="DNAb Helicase, Chain A"/>
    <property type="match status" value="1"/>
</dbReference>
<protein>
    <submittedName>
        <fullName evidence="5">DUF3987 domain-containing protein</fullName>
    </submittedName>
</protein>
<dbReference type="InterPro" id="IPR016136">
    <property type="entry name" value="DNA_helicase_N/primase_C"/>
</dbReference>
<dbReference type="GO" id="GO:0003678">
    <property type="term" value="F:DNA helicase activity"/>
    <property type="evidence" value="ECO:0007669"/>
    <property type="project" value="InterPro"/>
</dbReference>
<organism evidence="5 6">
    <name type="scientific">Streptomyces reniochalinae</name>
    <dbReference type="NCBI Taxonomy" id="2250578"/>
    <lineage>
        <taxon>Bacteria</taxon>
        <taxon>Bacillati</taxon>
        <taxon>Actinomycetota</taxon>
        <taxon>Actinomycetes</taxon>
        <taxon>Kitasatosporales</taxon>
        <taxon>Streptomycetaceae</taxon>
        <taxon>Streptomyces</taxon>
    </lineage>
</organism>
<dbReference type="SUPFAM" id="SSF48024">
    <property type="entry name" value="N-terminal domain of DnaB helicase"/>
    <property type="match status" value="1"/>
</dbReference>